<dbReference type="PATRIC" id="fig|1359175.3.peg.378"/>
<accession>A0A0F3NYN7</accession>
<comment type="caution">
    <text evidence="1">The sequence shown here is derived from an EMBL/GenBank/DDBJ whole genome shotgun (WGS) entry which is preliminary data.</text>
</comment>
<sequence length="76" mass="8173">MKNNGETLDTISQILGHSDTNITKIYIVHSLAKAKIATNKVVENMLSIFGPNVCLNEILSGILPSLSCGEEKVTTT</sequence>
<organism evidence="1 2">
    <name type="scientific">Orientia tsutsugamushi str. TA716</name>
    <dbReference type="NCBI Taxonomy" id="1359175"/>
    <lineage>
        <taxon>Bacteria</taxon>
        <taxon>Pseudomonadati</taxon>
        <taxon>Pseudomonadota</taxon>
        <taxon>Alphaproteobacteria</taxon>
        <taxon>Rickettsiales</taxon>
        <taxon>Rickettsiaceae</taxon>
        <taxon>Rickettsieae</taxon>
        <taxon>Orientia</taxon>
    </lineage>
</organism>
<gene>
    <name evidence="1" type="ORF">OTSTA716_2074</name>
</gene>
<protein>
    <submittedName>
        <fullName evidence="1">Putative integrase</fullName>
    </submittedName>
</protein>
<evidence type="ECO:0000313" key="2">
    <source>
        <dbReference type="Proteomes" id="UP000033671"/>
    </source>
</evidence>
<dbReference type="EMBL" id="LAOA01000122">
    <property type="protein sequence ID" value="KJV72024.1"/>
    <property type="molecule type" value="Genomic_DNA"/>
</dbReference>
<dbReference type="Proteomes" id="UP000033671">
    <property type="component" value="Unassembled WGS sequence"/>
</dbReference>
<reference evidence="1 2" key="1">
    <citation type="submission" date="2015-01" db="EMBL/GenBank/DDBJ databases">
        <title>Genome Sequencing of Rickettsiales.</title>
        <authorList>
            <person name="Daugherty S.C."/>
            <person name="Su Q."/>
            <person name="Abolude K."/>
            <person name="Beier-Sexton M."/>
            <person name="Carlyon J.A."/>
            <person name="Carter R."/>
            <person name="Day N.P."/>
            <person name="Dumler S.J."/>
            <person name="Dyachenko V."/>
            <person name="Godinez A."/>
            <person name="Kurtti T.J."/>
            <person name="Lichay M."/>
            <person name="Mullins K.E."/>
            <person name="Ott S."/>
            <person name="Pappas-Brown V."/>
            <person name="Paris D.H."/>
            <person name="Patel P."/>
            <person name="Richards A.L."/>
            <person name="Sadzewicz L."/>
            <person name="Sears K."/>
            <person name="Seidman D."/>
            <person name="Sengamalay N."/>
            <person name="Stenos J."/>
            <person name="Tallon L.J."/>
            <person name="Vincent G."/>
            <person name="Fraser C.M."/>
            <person name="Munderloh U."/>
            <person name="Dunning-Hotopp J.C."/>
        </authorList>
    </citation>
    <scope>NUCLEOTIDE SEQUENCE [LARGE SCALE GENOMIC DNA]</scope>
    <source>
        <strain evidence="1 2">TA716</strain>
    </source>
</reference>
<proteinExistence type="predicted"/>
<dbReference type="AlphaFoldDB" id="A0A0F3NYN7"/>
<name>A0A0F3NYN7_ORITS</name>
<evidence type="ECO:0000313" key="1">
    <source>
        <dbReference type="EMBL" id="KJV72024.1"/>
    </source>
</evidence>